<gene>
    <name evidence="2" type="primary">PLEST009715</name>
    <name evidence="2" type="ORF">PLESTB_001449800</name>
</gene>
<feature type="compositionally biased region" description="Low complexity" evidence="1">
    <location>
        <begin position="1177"/>
        <end position="1192"/>
    </location>
</feature>
<feature type="region of interest" description="Disordered" evidence="1">
    <location>
        <begin position="949"/>
        <end position="970"/>
    </location>
</feature>
<evidence type="ECO:0000313" key="3">
    <source>
        <dbReference type="Proteomes" id="UP001165080"/>
    </source>
</evidence>
<feature type="compositionally biased region" description="Low complexity" evidence="1">
    <location>
        <begin position="1593"/>
        <end position="1622"/>
    </location>
</feature>
<comment type="caution">
    <text evidence="2">The sequence shown here is derived from an EMBL/GenBank/DDBJ whole genome shotgun (WGS) entry which is preliminary data.</text>
</comment>
<feature type="compositionally biased region" description="Low complexity" evidence="1">
    <location>
        <begin position="2125"/>
        <end position="2135"/>
    </location>
</feature>
<feature type="region of interest" description="Disordered" evidence="1">
    <location>
        <begin position="554"/>
        <end position="578"/>
    </location>
</feature>
<evidence type="ECO:0000313" key="2">
    <source>
        <dbReference type="EMBL" id="GLC59114.1"/>
    </source>
</evidence>
<feature type="region of interest" description="Disordered" evidence="1">
    <location>
        <begin position="1237"/>
        <end position="1325"/>
    </location>
</feature>
<feature type="compositionally biased region" description="Basic residues" evidence="1">
    <location>
        <begin position="419"/>
        <end position="437"/>
    </location>
</feature>
<accession>A0A9W6F7F7</accession>
<feature type="compositionally biased region" description="Basic and acidic residues" evidence="1">
    <location>
        <begin position="1722"/>
        <end position="1731"/>
    </location>
</feature>
<feature type="region of interest" description="Disordered" evidence="1">
    <location>
        <begin position="1098"/>
        <end position="1119"/>
    </location>
</feature>
<feature type="region of interest" description="Disordered" evidence="1">
    <location>
        <begin position="2125"/>
        <end position="2173"/>
    </location>
</feature>
<feature type="compositionally biased region" description="Low complexity" evidence="1">
    <location>
        <begin position="569"/>
        <end position="578"/>
    </location>
</feature>
<feature type="compositionally biased region" description="Gly residues" evidence="1">
    <location>
        <begin position="1277"/>
        <end position="1292"/>
    </location>
</feature>
<protein>
    <submittedName>
        <fullName evidence="2">Uncharacterized protein</fullName>
    </submittedName>
</protein>
<feature type="compositionally biased region" description="Low complexity" evidence="1">
    <location>
        <begin position="1550"/>
        <end position="1586"/>
    </location>
</feature>
<feature type="region of interest" description="Disordered" evidence="1">
    <location>
        <begin position="1531"/>
        <end position="1688"/>
    </location>
</feature>
<feature type="region of interest" description="Disordered" evidence="1">
    <location>
        <begin position="1052"/>
        <end position="1075"/>
    </location>
</feature>
<feature type="region of interest" description="Disordered" evidence="1">
    <location>
        <begin position="384"/>
        <end position="498"/>
    </location>
</feature>
<feature type="compositionally biased region" description="Low complexity" evidence="1">
    <location>
        <begin position="1103"/>
        <end position="1118"/>
    </location>
</feature>
<feature type="region of interest" description="Disordered" evidence="1">
    <location>
        <begin position="1408"/>
        <end position="1429"/>
    </location>
</feature>
<feature type="compositionally biased region" description="Low complexity" evidence="1">
    <location>
        <begin position="1532"/>
        <end position="1541"/>
    </location>
</feature>
<feature type="region of interest" description="Disordered" evidence="1">
    <location>
        <begin position="125"/>
        <end position="172"/>
    </location>
</feature>
<organism evidence="2 3">
    <name type="scientific">Pleodorina starrii</name>
    <dbReference type="NCBI Taxonomy" id="330485"/>
    <lineage>
        <taxon>Eukaryota</taxon>
        <taxon>Viridiplantae</taxon>
        <taxon>Chlorophyta</taxon>
        <taxon>core chlorophytes</taxon>
        <taxon>Chlorophyceae</taxon>
        <taxon>CS clade</taxon>
        <taxon>Chlamydomonadales</taxon>
        <taxon>Volvocaceae</taxon>
        <taxon>Pleodorina</taxon>
    </lineage>
</organism>
<evidence type="ECO:0000256" key="1">
    <source>
        <dbReference type="SAM" id="MobiDB-lite"/>
    </source>
</evidence>
<name>A0A9W6F7F7_9CHLO</name>
<dbReference type="EMBL" id="BRXU01000026">
    <property type="protein sequence ID" value="GLC59114.1"/>
    <property type="molecule type" value="Genomic_DNA"/>
</dbReference>
<feature type="region of interest" description="Disordered" evidence="1">
    <location>
        <begin position="983"/>
        <end position="1021"/>
    </location>
</feature>
<feature type="region of interest" description="Disordered" evidence="1">
    <location>
        <begin position="1"/>
        <end position="40"/>
    </location>
</feature>
<keyword evidence="3" id="KW-1185">Reference proteome</keyword>
<proteinExistence type="predicted"/>
<feature type="compositionally biased region" description="Basic and acidic residues" evidence="1">
    <location>
        <begin position="1297"/>
        <end position="1307"/>
    </location>
</feature>
<feature type="compositionally biased region" description="Low complexity" evidence="1">
    <location>
        <begin position="125"/>
        <end position="153"/>
    </location>
</feature>
<dbReference type="Proteomes" id="UP001165080">
    <property type="component" value="Unassembled WGS sequence"/>
</dbReference>
<reference evidence="2 3" key="1">
    <citation type="journal article" date="2023" name="Commun. Biol.">
        <title>Reorganization of the ancestral sex-determining regions during the evolution of trioecy in Pleodorina starrii.</title>
        <authorList>
            <person name="Takahashi K."/>
            <person name="Suzuki S."/>
            <person name="Kawai-Toyooka H."/>
            <person name="Yamamoto K."/>
            <person name="Hamaji T."/>
            <person name="Ootsuki R."/>
            <person name="Yamaguchi H."/>
            <person name="Kawachi M."/>
            <person name="Higashiyama T."/>
            <person name="Nozaki H."/>
        </authorList>
    </citation>
    <scope>NUCLEOTIDE SEQUENCE [LARGE SCALE GENOMIC DNA]</scope>
    <source>
        <strain evidence="2 3">NIES-4479</strain>
    </source>
</reference>
<feature type="compositionally biased region" description="Gly residues" evidence="1">
    <location>
        <begin position="479"/>
        <end position="498"/>
    </location>
</feature>
<sequence length="2173" mass="218864">MASTAAAPADDGIQRQGGGPGTSLRTSGRESHQAVAAEAAATRGVTGAVELQSVAADRFAGADGFAVGTQTTATVVQTPSPSALTLRHASRVRRAHVAPCAQSSAAHSYPAQSAASMAAGRASAAATTRAGPPAPASALSAASPGNNSNSSSSRVQRPCLQPGGWPQAVRSRSRSGCVVLARRRSACAAAAAGPAAVASPALAAPPLQTPLDSDPAGGHDASDATLSAATHIALPGAPNAVMAAPMPSVTRVVAAAQSLDAPPLPSPVTSAALRDRGDASTSYGGYGGASSGALRVGSRTRAAHGARARIRTRSGGAAAPSAGHAVPLPCPPEGMLSGAALTDAITACRTWQEVAQVLEPAAAALNRTHVAAALVVLARVQQGRGRASGSGIGSEAEARHGPAEGRFGLGGEVGVGQHPRFRQRRLGRTSRLGQRHRSSADRGEAAGGGGGGGWDPADAGGDPGVDLGADDEERDGAAGCRGGSGEPAGASGGGGGGGAALAPSYGSLAQLAADLAELALTQYLPYMSAREVSNVAWALARLKPGLQPLPGAAVAATAATPPARRRRQQQQQQQQPAVMVATPKAFSPQAAVAALQAASAARWADFNDMELATLLYGMVHLDEPGGALQPADAHRPGAWLASWFAVSERHVDSLGPRGLTVVLWALVQLWRRRQPSAPRIPARWAARLRSRLASQMPHIYPAALVQVAWGLARLQPWLAPVPATVGEDDPCDGGDGLGAVGTRSQQPLAEGHRDGGASARVAHAAAAPPSQLGGAAVAVEEAAADVPADELLALLTRAAIRKTPHIGSLRDLAQLSWAVGRLQESIWGPRQAAVATAVEAADADAAPGLATAERSSWVEPVLRAPRSAAPAGASAVRASSPEGRPAPNAAAGLGVTSSAAAAAAAGPRLVCKVASEAAPAARQHRQHEQQQQQRPDSLLQGAAEWSWDEGCEADPSAPPPPPSSQLQPPTRRAELLSLMARPSRPTCHAPTLPPAADAAGPAACHPATPSELRPGAAPPQQQPVPILAVLQPPPDSAAAALYEGEPGALWEGGGPGAGVSWEEQQRSHPPRPPARRVAAALPIPPVPTQALAQRDGPHAFVGAQQQQQQPAQAQHTQAWGWQWQGPQLTQPWLRQQQQQEQEGEERQGLSAAHNGYLHLRHDQPHLLPQPLPPPQQQPQQQWQSGGAAMGAVGVSGGPPTGHQGRVVLPPAAPQLHRILQLGRCVLQRWQELCGGGWESSGSDSGGGAGGTGSSSSSGPGGVDGGQGRHTTTLDARVGGGAGMGSRGLGAAGPPGRETQRRPIHDPRGPQGSRPPDQVAPPGPAAAAASAAAAWSCVQRPSPTDVAVVSWACFRMGWEPPLDLVGAWARMALRRPHDFDPQGLANVLQLASTRWELRSLVARLAARTAAGPTRGSSAHGPAHRHHESARRPMGFVGEAAGQQRPSGAAAAATSGGVAVPARALMAAARARLRVRHWPVPVSVPVGGRTAAVAVLRRSVGQQQQQHEGGQGCGALPRCRGAGAGGDGSGELGAAGCSSSSVLGSGGGGLRNGSSSSHSSSADSSVTGTTSSRHDSSSSGTGSLSAHSDVSQARSRSSSTCGSGSSSSTIPGTSSGCAGASGRSGSERGRAVPRRAPASQPSSEPEGRPRAGSASSSGSGSGTPPAGGLGPQRSPASPDGGHPWDNSPASTAAWEGWRRVIGLLPPLDLSQGQSRPGRTSRCRAGGDPKQHQHQDHHHRQDQHQLDQSPSWAASSSRTSGGGGGGSWRRPVCAAEDVVVAAVAAARLRLRPHRLELARVHGALLRLPAAAAEAEAEGAFGTAVHSRSGDGANAAAGPQGSSGADEGIGCSGAAVAPAASLSFAGGGGGGGGGPAQHPLPGVCDEKLVPLAVALARLQRRAFGFPGPTAIRQARLGADGSGGGGGGGGDAAVVAALQSELLEALVLRCTALVRRRRLPLRDLAVLGWAVGVMAAAEVEGAGVAAAEPNAAGGGDITQSGLLGRPSSLGGSTAAALGDWCAAWSRSMSSYDIAGAPVPELCAVLSAWAALRWRVDGRTQARVLGRLVPELPVLEGYRLTALADSLESLGWRLPPAWADWLAECRRSGASASAPITTATATAGAPAAAVAPGDVAPARSGAPPPRGPAFATAAGPGAGAGRPHGDRRRLQRLEPQRQR</sequence>
<feature type="compositionally biased region" description="Gly residues" evidence="1">
    <location>
        <begin position="1657"/>
        <end position="1668"/>
    </location>
</feature>
<feature type="compositionally biased region" description="Low complexity" evidence="1">
    <location>
        <begin position="455"/>
        <end position="467"/>
    </location>
</feature>
<feature type="compositionally biased region" description="Gly residues" evidence="1">
    <location>
        <begin position="445"/>
        <end position="454"/>
    </location>
</feature>
<feature type="compositionally biased region" description="Pro residues" evidence="1">
    <location>
        <begin position="1167"/>
        <end position="1176"/>
    </location>
</feature>
<feature type="region of interest" description="Disordered" evidence="1">
    <location>
        <begin position="1819"/>
        <end position="1840"/>
    </location>
</feature>
<feature type="region of interest" description="Disordered" evidence="1">
    <location>
        <begin position="1163"/>
        <end position="1207"/>
    </location>
</feature>
<feature type="region of interest" description="Disordered" evidence="1">
    <location>
        <begin position="1703"/>
        <end position="1765"/>
    </location>
</feature>
<feature type="compositionally biased region" description="Low complexity" evidence="1">
    <location>
        <begin position="994"/>
        <end position="1015"/>
    </location>
</feature>
<feature type="compositionally biased region" description="Gly residues" evidence="1">
    <location>
        <begin position="1237"/>
        <end position="1267"/>
    </location>
</feature>
<feature type="compositionally biased region" description="Low complexity" evidence="1">
    <location>
        <begin position="1743"/>
        <end position="1756"/>
    </location>
</feature>